<organism evidence="2 3">
    <name type="scientific">Acanthosepion pharaonis</name>
    <name type="common">Pharaoh cuttlefish</name>
    <name type="synonym">Sepia pharaonis</name>
    <dbReference type="NCBI Taxonomy" id="158019"/>
    <lineage>
        <taxon>Eukaryota</taxon>
        <taxon>Metazoa</taxon>
        <taxon>Spiralia</taxon>
        <taxon>Lophotrochozoa</taxon>
        <taxon>Mollusca</taxon>
        <taxon>Cephalopoda</taxon>
        <taxon>Coleoidea</taxon>
        <taxon>Decapodiformes</taxon>
        <taxon>Sepiida</taxon>
        <taxon>Sepiina</taxon>
        <taxon>Sepiidae</taxon>
        <taxon>Acanthosepion</taxon>
    </lineage>
</organism>
<evidence type="ECO:0000313" key="3">
    <source>
        <dbReference type="Proteomes" id="UP000597762"/>
    </source>
</evidence>
<gene>
    <name evidence="2" type="ORF">SPHA_13962</name>
</gene>
<keyword evidence="1" id="KW-1133">Transmembrane helix</keyword>
<evidence type="ECO:0000313" key="2">
    <source>
        <dbReference type="EMBL" id="CAE1176034.1"/>
    </source>
</evidence>
<comment type="caution">
    <text evidence="2">The sequence shown here is derived from an EMBL/GenBank/DDBJ whole genome shotgun (WGS) entry which is preliminary data.</text>
</comment>
<dbReference type="Gene3D" id="3.80.10.10">
    <property type="entry name" value="Ribonuclease Inhibitor"/>
    <property type="match status" value="1"/>
</dbReference>
<proteinExistence type="predicted"/>
<feature type="transmembrane region" description="Helical" evidence="1">
    <location>
        <begin position="76"/>
        <end position="97"/>
    </location>
</feature>
<protein>
    <submittedName>
        <fullName evidence="2">Uncharacterized protein</fullName>
    </submittedName>
</protein>
<dbReference type="SUPFAM" id="SSF52058">
    <property type="entry name" value="L domain-like"/>
    <property type="match status" value="1"/>
</dbReference>
<sequence length="100" mass="11553">MRELLLNNNFLRNLPFELGKLFQLQTLGLQGNPLSPDILNLYNEPNGTQKLLSYMLDHLAQLRTKDQCQYQFDAQAVYLFFFLGVELFASLCLPVTLELN</sequence>
<keyword evidence="1" id="KW-0812">Transmembrane</keyword>
<dbReference type="OrthoDB" id="428734at2759"/>
<reference evidence="2" key="1">
    <citation type="submission" date="2021-01" db="EMBL/GenBank/DDBJ databases">
        <authorList>
            <person name="Li R."/>
            <person name="Bekaert M."/>
        </authorList>
    </citation>
    <scope>NUCLEOTIDE SEQUENCE</scope>
    <source>
        <strain evidence="2">Farmed</strain>
    </source>
</reference>
<keyword evidence="3" id="KW-1185">Reference proteome</keyword>
<dbReference type="AlphaFoldDB" id="A0A812BD56"/>
<name>A0A812BD56_ACAPH</name>
<accession>A0A812BD56</accession>
<keyword evidence="1" id="KW-0472">Membrane</keyword>
<dbReference type="Proteomes" id="UP000597762">
    <property type="component" value="Unassembled WGS sequence"/>
</dbReference>
<dbReference type="EMBL" id="CAHIKZ030000472">
    <property type="protein sequence ID" value="CAE1176034.1"/>
    <property type="molecule type" value="Genomic_DNA"/>
</dbReference>
<evidence type="ECO:0000256" key="1">
    <source>
        <dbReference type="SAM" id="Phobius"/>
    </source>
</evidence>
<dbReference type="InterPro" id="IPR032675">
    <property type="entry name" value="LRR_dom_sf"/>
</dbReference>